<dbReference type="Pfam" id="PF04934">
    <property type="entry name" value="Med6"/>
    <property type="match status" value="1"/>
</dbReference>
<evidence type="ECO:0000256" key="3">
    <source>
        <dbReference type="ARBA" id="ARBA00023015"/>
    </source>
</evidence>
<organism evidence="7 8">
    <name type="scientific">Cryptosporidium canis</name>
    <dbReference type="NCBI Taxonomy" id="195482"/>
    <lineage>
        <taxon>Eukaryota</taxon>
        <taxon>Sar</taxon>
        <taxon>Alveolata</taxon>
        <taxon>Apicomplexa</taxon>
        <taxon>Conoidasida</taxon>
        <taxon>Coccidia</taxon>
        <taxon>Eucoccidiorida</taxon>
        <taxon>Eimeriorina</taxon>
        <taxon>Cryptosporidiidae</taxon>
        <taxon>Cryptosporidium</taxon>
    </lineage>
</organism>
<evidence type="ECO:0000256" key="4">
    <source>
        <dbReference type="ARBA" id="ARBA00023163"/>
    </source>
</evidence>
<comment type="subcellular location">
    <subcellularLocation>
        <location evidence="1 6">Nucleus</location>
    </subcellularLocation>
</comment>
<evidence type="ECO:0000256" key="6">
    <source>
        <dbReference type="RuleBase" id="RU364143"/>
    </source>
</evidence>
<accession>A0ABQ8PAV8</accession>
<dbReference type="PANTHER" id="PTHR13104">
    <property type="entry name" value="MED-6-RELATED"/>
    <property type="match status" value="1"/>
</dbReference>
<sequence length="225" mass="26059">MTDILGVPLCSFRDDLWLGRYTLTPENALEYFYLSPFHDPNSLNIQRKRGEHTEVAEGFEYRVTYVNEEGLGNVPQPPGSTWNTPNQFGIFIIQKFFIEFQREVPLNVYYILSGTIYEAPTLSNVFLHRTAEAFLSMEKIFDTLNEMTRFSLYEGYTWDNLEESAKADPNTVNNCSNSSSDENLVEITYSHSRNSKIDNILISTRKELFEKITRLEQSKDNPTPH</sequence>
<dbReference type="EMBL" id="JAPCXB010000015">
    <property type="protein sequence ID" value="KAJ1614842.1"/>
    <property type="molecule type" value="Genomic_DNA"/>
</dbReference>
<protein>
    <recommendedName>
        <fullName evidence="6">Mediator of RNA polymerase II transcription subunit 6</fullName>
    </recommendedName>
    <alternativeName>
        <fullName evidence="6">Mediator complex subunit 6</fullName>
    </alternativeName>
</protein>
<keyword evidence="5 6" id="KW-0539">Nucleus</keyword>
<comment type="caution">
    <text evidence="7">The sequence shown here is derived from an EMBL/GenBank/DDBJ whole genome shotgun (WGS) entry which is preliminary data.</text>
</comment>
<keyword evidence="3 6" id="KW-0805">Transcription regulation</keyword>
<comment type="subunit">
    <text evidence="6">Component of the Mediator complex.</text>
</comment>
<evidence type="ECO:0000313" key="8">
    <source>
        <dbReference type="Proteomes" id="UP001071777"/>
    </source>
</evidence>
<keyword evidence="4 6" id="KW-0804">Transcription</keyword>
<keyword evidence="8" id="KW-1185">Reference proteome</keyword>
<keyword evidence="6" id="KW-0010">Activator</keyword>
<dbReference type="InterPro" id="IPR038566">
    <property type="entry name" value="Mediator_Med6_sf"/>
</dbReference>
<proteinExistence type="inferred from homology"/>
<evidence type="ECO:0000256" key="2">
    <source>
        <dbReference type="ARBA" id="ARBA00007526"/>
    </source>
</evidence>
<dbReference type="Proteomes" id="UP001071777">
    <property type="component" value="Unassembled WGS sequence"/>
</dbReference>
<name>A0ABQ8PAV8_9CRYT</name>
<evidence type="ECO:0000256" key="5">
    <source>
        <dbReference type="ARBA" id="ARBA00023242"/>
    </source>
</evidence>
<comment type="similarity">
    <text evidence="2 6">Belongs to the Mediator complex subunit 6 family.</text>
</comment>
<evidence type="ECO:0000256" key="1">
    <source>
        <dbReference type="ARBA" id="ARBA00004123"/>
    </source>
</evidence>
<reference evidence="7" key="1">
    <citation type="submission" date="2022-10" db="EMBL/GenBank/DDBJ databases">
        <title>Adaptive evolution leads to modifications in subtelomeric GC content in a zoonotic Cryptosporidium species.</title>
        <authorList>
            <person name="Li J."/>
            <person name="Feng Y."/>
            <person name="Xiao L."/>
        </authorList>
    </citation>
    <scope>NUCLEOTIDE SEQUENCE</scope>
    <source>
        <strain evidence="7">25894</strain>
    </source>
</reference>
<comment type="function">
    <text evidence="6">Component of the Mediator complex, a coactivator involved in the regulated transcription of nearly all RNA polymerase II-dependent genes. Mediator functions as a bridge to convey information from gene-specific regulatory proteins to the basal RNA polymerase II transcription machinery. Mediator is recruited to promoters by direct interactions with regulatory proteins and serves as a scaffold for the assembly of a functional preinitiation complex with RNA polymerase II and the general transcription factors.</text>
</comment>
<dbReference type="Gene3D" id="3.10.450.580">
    <property type="entry name" value="Mediator complex, subunit Med6"/>
    <property type="match status" value="1"/>
</dbReference>
<dbReference type="InterPro" id="IPR007018">
    <property type="entry name" value="Mediator_Med6"/>
</dbReference>
<evidence type="ECO:0000313" key="7">
    <source>
        <dbReference type="EMBL" id="KAJ1614842.1"/>
    </source>
</evidence>
<gene>
    <name evidence="6" type="primary">MED6</name>
    <name evidence="7" type="ORF">OJ252_451</name>
</gene>